<dbReference type="SUPFAM" id="SSF55073">
    <property type="entry name" value="Nucleotide cyclase"/>
    <property type="match status" value="1"/>
</dbReference>
<dbReference type="SMART" id="SM00065">
    <property type="entry name" value="GAF"/>
    <property type="match status" value="2"/>
</dbReference>
<dbReference type="AlphaFoldDB" id="A0A1M3KV74"/>
<dbReference type="Gene3D" id="3.30.70.270">
    <property type="match status" value="1"/>
</dbReference>
<name>A0A1M3KV74_9BACT</name>
<dbReference type="InterPro" id="IPR003018">
    <property type="entry name" value="GAF"/>
</dbReference>
<comment type="caution">
    <text evidence="6">The sequence shown here is derived from an EMBL/GenBank/DDBJ whole genome shotgun (WGS) entry which is preliminary data.</text>
</comment>
<dbReference type="SMART" id="SM00267">
    <property type="entry name" value="GGDEF"/>
    <property type="match status" value="1"/>
</dbReference>
<dbReference type="PANTHER" id="PTHR45138">
    <property type="entry name" value="REGULATORY COMPONENTS OF SENSORY TRANSDUCTION SYSTEM"/>
    <property type="match status" value="1"/>
</dbReference>
<dbReference type="NCBIfam" id="TIGR00254">
    <property type="entry name" value="GGDEF"/>
    <property type="match status" value="1"/>
</dbReference>
<evidence type="ECO:0000313" key="6">
    <source>
        <dbReference type="EMBL" id="OJX56282.1"/>
    </source>
</evidence>
<feature type="transmembrane region" description="Helical" evidence="4">
    <location>
        <begin position="39"/>
        <end position="57"/>
    </location>
</feature>
<dbReference type="Pfam" id="PF13185">
    <property type="entry name" value="GAF_2"/>
    <property type="match status" value="2"/>
</dbReference>
<dbReference type="Pfam" id="PF00990">
    <property type="entry name" value="GGDEF"/>
    <property type="match status" value="1"/>
</dbReference>
<keyword evidence="4" id="KW-1133">Transmembrane helix</keyword>
<dbReference type="Gene3D" id="3.30.450.40">
    <property type="match status" value="2"/>
</dbReference>
<dbReference type="InterPro" id="IPR043128">
    <property type="entry name" value="Rev_trsase/Diguanyl_cyclase"/>
</dbReference>
<evidence type="ECO:0000256" key="2">
    <source>
        <dbReference type="ARBA" id="ARBA00034247"/>
    </source>
</evidence>
<feature type="region of interest" description="Disordered" evidence="3">
    <location>
        <begin position="66"/>
        <end position="90"/>
    </location>
</feature>
<dbReference type="PANTHER" id="PTHR45138:SF9">
    <property type="entry name" value="DIGUANYLATE CYCLASE DGCM-RELATED"/>
    <property type="match status" value="1"/>
</dbReference>
<keyword evidence="4" id="KW-0472">Membrane</keyword>
<gene>
    <name evidence="6" type="ORF">BGO89_13160</name>
</gene>
<organism evidence="6 7">
    <name type="scientific">Candidatus Kapaibacterium thiocyanatum</name>
    <dbReference type="NCBI Taxonomy" id="1895771"/>
    <lineage>
        <taxon>Bacteria</taxon>
        <taxon>Pseudomonadati</taxon>
        <taxon>Candidatus Kapaibacteriota</taxon>
        <taxon>Candidatus Kapaibacteriia</taxon>
        <taxon>Candidatus Kapaibacteriales</taxon>
        <taxon>Candidatus Kapaibacteriaceae</taxon>
        <taxon>Candidatus Kapaibacterium</taxon>
    </lineage>
</organism>
<reference evidence="6 7" key="1">
    <citation type="submission" date="2016-09" db="EMBL/GenBank/DDBJ databases">
        <title>Genome-resolved meta-omics ties microbial dynamics to process performance in biotechnology for thiocyanate degradation.</title>
        <authorList>
            <person name="Kantor R.S."/>
            <person name="Huddy R.J."/>
            <person name="Iyer R."/>
            <person name="Thomas B.C."/>
            <person name="Brown C.T."/>
            <person name="Anantharaman K."/>
            <person name="Tringe S."/>
            <person name="Hettich R.L."/>
            <person name="Harrison S.T."/>
            <person name="Banfield J.F."/>
        </authorList>
    </citation>
    <scope>NUCLEOTIDE SEQUENCE [LARGE SCALE GENOMIC DNA]</scope>
    <source>
        <strain evidence="6">59-99</strain>
    </source>
</reference>
<evidence type="ECO:0000256" key="4">
    <source>
        <dbReference type="SAM" id="Phobius"/>
    </source>
</evidence>
<evidence type="ECO:0000259" key="5">
    <source>
        <dbReference type="PROSITE" id="PS50887"/>
    </source>
</evidence>
<dbReference type="EC" id="2.7.7.65" evidence="1"/>
<dbReference type="GO" id="GO:0043709">
    <property type="term" value="P:cell adhesion involved in single-species biofilm formation"/>
    <property type="evidence" value="ECO:0007669"/>
    <property type="project" value="TreeGrafter"/>
</dbReference>
<dbReference type="InterPro" id="IPR050469">
    <property type="entry name" value="Diguanylate_Cyclase"/>
</dbReference>
<keyword evidence="4" id="KW-0812">Transmembrane</keyword>
<dbReference type="SUPFAM" id="SSF55781">
    <property type="entry name" value="GAF domain-like"/>
    <property type="match status" value="2"/>
</dbReference>
<feature type="transmembrane region" description="Helical" evidence="4">
    <location>
        <begin position="12"/>
        <end position="33"/>
    </location>
</feature>
<evidence type="ECO:0000313" key="7">
    <source>
        <dbReference type="Proteomes" id="UP000184233"/>
    </source>
</evidence>
<sequence>MPKPRLDLRKIFVPSDSIAFVVIALGLFIALFLDEMAVRLIGVCIAILGGVALFMMISPRIADLSMQGRKAPRPTTPPEIESETKDDDRSRRQIFDSKSYVETFGADEGSDETFVDKDQGALFPEMIERHAAPPPMRPEPAVTRTRPATMAAPNPAIDQEFSDGESGVRVIGVKKSKGKRNIPEDGELVAQRAARRMEALRKEAAADTEQSSLDDLGVKGEVQLNEDIIIRKKPRTAPEPPATEAPAVREPKNSPVAAPPAADPEPRKTVEEPAEPVAGPTVEAIPPPVAEPVAEPAARMVAEAPAAQPLQNDDDEDMSKKRDISGITIEDFMDDQEILGQDEPRKEFDYLLNRVLQVIRSMASARTAAFFWVNVEKQQLVVESKITDAGTRFIEQRKLPMGTDAVSQIALHGRPEILTAIRPSAELDLLPYYAQSAGTVSFIGVPVYFGGKVVGVLCADSTEEDAYDAITVGFFGQFTKLISGLVHSYTGKFDLLQAARSLDAITQFRNSLRDHELSLKRITRALLEVSVQHMDVSTIGVCLFDADQGAWTITDVRSVSDEYKDIRGAVVDLERSSIGHCLTSGNTVVTSAAPGVVRIVGGEPNIDGAQFVAVPLRSLSHSFGALFVENHASTLTQQDISILETIGDHAGSFVEHLRATELLQAGAMLDPATGILNMKGFEMRLREEFSRAIDFQTPLTVCLIRIDSSRAFDSAAEHGPGRILVHVLSRIQNQLRDYDIIGTIDNSLIAIGLVGTRAQQAHMWTETLRKEIASSIIDMDGKRFSVTVSIGVAESTPRDTWDVLLNNAYDVLAMSQKSTNKVTVFS</sequence>
<evidence type="ECO:0000256" key="3">
    <source>
        <dbReference type="SAM" id="MobiDB-lite"/>
    </source>
</evidence>
<protein>
    <recommendedName>
        <fullName evidence="1">diguanylate cyclase</fullName>
        <ecNumber evidence="1">2.7.7.65</ecNumber>
    </recommendedName>
</protein>
<feature type="domain" description="GGDEF" evidence="5">
    <location>
        <begin position="697"/>
        <end position="826"/>
    </location>
</feature>
<dbReference type="InterPro" id="IPR029016">
    <property type="entry name" value="GAF-like_dom_sf"/>
</dbReference>
<dbReference type="GO" id="GO:1902201">
    <property type="term" value="P:negative regulation of bacterial-type flagellum-dependent cell motility"/>
    <property type="evidence" value="ECO:0007669"/>
    <property type="project" value="TreeGrafter"/>
</dbReference>
<comment type="catalytic activity">
    <reaction evidence="2">
        <text>2 GTP = 3',3'-c-di-GMP + 2 diphosphate</text>
        <dbReference type="Rhea" id="RHEA:24898"/>
        <dbReference type="ChEBI" id="CHEBI:33019"/>
        <dbReference type="ChEBI" id="CHEBI:37565"/>
        <dbReference type="ChEBI" id="CHEBI:58805"/>
        <dbReference type="EC" id="2.7.7.65"/>
    </reaction>
</comment>
<dbReference type="Proteomes" id="UP000184233">
    <property type="component" value="Unassembled WGS sequence"/>
</dbReference>
<dbReference type="EMBL" id="MKVH01000025">
    <property type="protein sequence ID" value="OJX56282.1"/>
    <property type="molecule type" value="Genomic_DNA"/>
</dbReference>
<dbReference type="GO" id="GO:0005886">
    <property type="term" value="C:plasma membrane"/>
    <property type="evidence" value="ECO:0007669"/>
    <property type="project" value="TreeGrafter"/>
</dbReference>
<evidence type="ECO:0000256" key="1">
    <source>
        <dbReference type="ARBA" id="ARBA00012528"/>
    </source>
</evidence>
<accession>A0A1M3KV74</accession>
<dbReference type="InterPro" id="IPR000160">
    <property type="entry name" value="GGDEF_dom"/>
</dbReference>
<dbReference type="PROSITE" id="PS50887">
    <property type="entry name" value="GGDEF"/>
    <property type="match status" value="1"/>
</dbReference>
<feature type="region of interest" description="Disordered" evidence="3">
    <location>
        <begin position="200"/>
        <end position="219"/>
    </location>
</feature>
<feature type="region of interest" description="Disordered" evidence="3">
    <location>
        <begin position="229"/>
        <end position="288"/>
    </location>
</feature>
<dbReference type="InterPro" id="IPR029787">
    <property type="entry name" value="Nucleotide_cyclase"/>
</dbReference>
<proteinExistence type="predicted"/>
<dbReference type="STRING" id="1895771.BGO89_13160"/>
<dbReference type="GO" id="GO:0052621">
    <property type="term" value="F:diguanylate cyclase activity"/>
    <property type="evidence" value="ECO:0007669"/>
    <property type="project" value="UniProtKB-EC"/>
</dbReference>